<sequence>MSAPIGNTVQCGVYMVNTTTQTFPISFSGTAGDFGYINDQDDAYLVYPGFKVTVSLIAAPTDTPYTLDNTNGKSPAYWYLTASPLVNKATQWNVYYMGVEIKKIVYTISSFSTTATNTASLNSASPTAPVVPSNCVFTNTN</sequence>
<reference evidence="1" key="1">
    <citation type="journal article" date="2020" name="Nature">
        <title>Giant virus diversity and host interactions through global metagenomics.</title>
        <authorList>
            <person name="Schulz F."/>
            <person name="Roux S."/>
            <person name="Paez-Espino D."/>
            <person name="Jungbluth S."/>
            <person name="Walsh D.A."/>
            <person name="Denef V.J."/>
            <person name="McMahon K.D."/>
            <person name="Konstantinidis K.T."/>
            <person name="Eloe-Fadrosh E.A."/>
            <person name="Kyrpides N.C."/>
            <person name="Woyke T."/>
        </authorList>
    </citation>
    <scope>NUCLEOTIDE SEQUENCE</scope>
    <source>
        <strain evidence="1">GVMAG-M-3300023184-86</strain>
    </source>
</reference>
<protein>
    <submittedName>
        <fullName evidence="1">Uncharacterized protein</fullName>
    </submittedName>
</protein>
<accession>A0A6C0IH23</accession>
<proteinExistence type="predicted"/>
<dbReference type="EMBL" id="MN740172">
    <property type="protein sequence ID" value="QHT91920.1"/>
    <property type="molecule type" value="Genomic_DNA"/>
</dbReference>
<dbReference type="AlphaFoldDB" id="A0A6C0IH23"/>
<organism evidence="1">
    <name type="scientific">viral metagenome</name>
    <dbReference type="NCBI Taxonomy" id="1070528"/>
    <lineage>
        <taxon>unclassified sequences</taxon>
        <taxon>metagenomes</taxon>
        <taxon>organismal metagenomes</taxon>
    </lineage>
</organism>
<name>A0A6C0IH23_9ZZZZ</name>
<evidence type="ECO:0000313" key="1">
    <source>
        <dbReference type="EMBL" id="QHT91920.1"/>
    </source>
</evidence>